<reference evidence="15" key="2">
    <citation type="journal article" date="2007" name="PLoS Biol.">
        <title>Survey sequencing and comparative analysis of the elephant shark (Callorhinchus milii) genome.</title>
        <authorList>
            <person name="Venkatesh B."/>
            <person name="Kirkness E.F."/>
            <person name="Loh Y.H."/>
            <person name="Halpern A.L."/>
            <person name="Lee A.P."/>
            <person name="Johnson J."/>
            <person name="Dandona N."/>
            <person name="Viswanathan L.D."/>
            <person name="Tay A."/>
            <person name="Venter J.C."/>
            <person name="Strausberg R.L."/>
            <person name="Brenner S."/>
        </authorList>
    </citation>
    <scope>NUCLEOTIDE SEQUENCE [LARGE SCALE GENOMIC DNA]</scope>
</reference>
<evidence type="ECO:0000256" key="9">
    <source>
        <dbReference type="ARBA" id="ARBA00023242"/>
    </source>
</evidence>
<dbReference type="Gene3D" id="3.40.50.300">
    <property type="entry name" value="P-loop containing nucleotide triphosphate hydrolases"/>
    <property type="match status" value="1"/>
</dbReference>
<dbReference type="SMART" id="SM00910">
    <property type="entry name" value="HIRAN"/>
    <property type="match status" value="1"/>
</dbReference>
<dbReference type="SMART" id="SM00184">
    <property type="entry name" value="RING"/>
    <property type="match status" value="1"/>
</dbReference>
<evidence type="ECO:0000256" key="7">
    <source>
        <dbReference type="ARBA" id="ARBA00022833"/>
    </source>
</evidence>
<dbReference type="PROSITE" id="PS00518">
    <property type="entry name" value="ZF_RING_1"/>
    <property type="match status" value="1"/>
</dbReference>
<dbReference type="InterPro" id="IPR013083">
    <property type="entry name" value="Znf_RING/FYVE/PHD"/>
</dbReference>
<keyword evidence="6" id="KW-0347">Helicase</keyword>
<dbReference type="Ensembl" id="ENSCMIT00000024413.1">
    <property type="protein sequence ID" value="ENSCMIP00000024010.1"/>
    <property type="gene ID" value="ENSCMIG00000010663.1"/>
</dbReference>
<evidence type="ECO:0000256" key="1">
    <source>
        <dbReference type="ARBA" id="ARBA00004123"/>
    </source>
</evidence>
<dbReference type="GO" id="GO:0004386">
    <property type="term" value="F:helicase activity"/>
    <property type="evidence" value="ECO:0007669"/>
    <property type="project" value="UniProtKB-KW"/>
</dbReference>
<dbReference type="Gene3D" id="3.30.40.10">
    <property type="entry name" value="Zinc/RING finger domain, C3HC4 (zinc finger)"/>
    <property type="match status" value="1"/>
</dbReference>
<dbReference type="PANTHER" id="PTHR45626">
    <property type="entry name" value="TRANSCRIPTION TERMINATION FACTOR 2-RELATED"/>
    <property type="match status" value="1"/>
</dbReference>
<dbReference type="PROSITE" id="PS51192">
    <property type="entry name" value="HELICASE_ATP_BIND_1"/>
    <property type="match status" value="1"/>
</dbReference>
<dbReference type="InterPro" id="IPR038718">
    <property type="entry name" value="SNF2-like_sf"/>
</dbReference>
<dbReference type="SUPFAM" id="SSF52540">
    <property type="entry name" value="P-loop containing nucleoside triphosphate hydrolases"/>
    <property type="match status" value="2"/>
</dbReference>
<comment type="subcellular location">
    <subcellularLocation>
        <location evidence="1">Nucleus</location>
    </subcellularLocation>
</comment>
<dbReference type="AlphaFoldDB" id="A0A4W3ITL6"/>
<gene>
    <name evidence="14" type="primary">hltf</name>
</gene>
<dbReference type="InterPro" id="IPR001841">
    <property type="entry name" value="Znf_RING"/>
</dbReference>
<dbReference type="GO" id="GO:0005634">
    <property type="term" value="C:nucleus"/>
    <property type="evidence" value="ECO:0007669"/>
    <property type="project" value="UniProtKB-SubCell"/>
</dbReference>
<dbReference type="InterPro" id="IPR014001">
    <property type="entry name" value="Helicase_ATP-bd"/>
</dbReference>
<evidence type="ECO:0000259" key="12">
    <source>
        <dbReference type="PROSITE" id="PS51192"/>
    </source>
</evidence>
<keyword evidence="5" id="KW-0378">Hydrolase</keyword>
<feature type="domain" description="Helicase C-terminal" evidence="13">
    <location>
        <begin position="714"/>
        <end position="882"/>
    </location>
</feature>
<organism evidence="14 15">
    <name type="scientific">Callorhinchus milii</name>
    <name type="common">Ghost shark</name>
    <dbReference type="NCBI Taxonomy" id="7868"/>
    <lineage>
        <taxon>Eukaryota</taxon>
        <taxon>Metazoa</taxon>
        <taxon>Chordata</taxon>
        <taxon>Craniata</taxon>
        <taxon>Vertebrata</taxon>
        <taxon>Chondrichthyes</taxon>
        <taxon>Holocephali</taxon>
        <taxon>Chimaeriformes</taxon>
        <taxon>Callorhinchidae</taxon>
        <taxon>Callorhinchus</taxon>
    </lineage>
</organism>
<dbReference type="PROSITE" id="PS51194">
    <property type="entry name" value="HELICASE_CTER"/>
    <property type="match status" value="1"/>
</dbReference>
<feature type="domain" description="RING-type" evidence="11">
    <location>
        <begin position="642"/>
        <end position="681"/>
    </location>
</feature>
<evidence type="ECO:0000313" key="14">
    <source>
        <dbReference type="Ensembl" id="ENSCMIP00000024010.1"/>
    </source>
</evidence>
<dbReference type="CDD" id="cd16509">
    <property type="entry name" value="RING-HC_HLTF"/>
    <property type="match status" value="1"/>
</dbReference>
<keyword evidence="8" id="KW-0067">ATP-binding</keyword>
<keyword evidence="15" id="KW-1185">Reference proteome</keyword>
<evidence type="ECO:0000256" key="6">
    <source>
        <dbReference type="ARBA" id="ARBA00022806"/>
    </source>
</evidence>
<keyword evidence="4 10" id="KW-0863">Zinc-finger</keyword>
<evidence type="ECO:0000313" key="15">
    <source>
        <dbReference type="Proteomes" id="UP000314986"/>
    </source>
</evidence>
<dbReference type="GO" id="GO:0008270">
    <property type="term" value="F:zinc ion binding"/>
    <property type="evidence" value="ECO:0007669"/>
    <property type="project" value="UniProtKB-KW"/>
</dbReference>
<accession>A0A4W3ITL6</accession>
<dbReference type="InterPro" id="IPR017907">
    <property type="entry name" value="Znf_RING_CS"/>
</dbReference>
<dbReference type="Pfam" id="PF00176">
    <property type="entry name" value="SNF2-rel_dom"/>
    <property type="match status" value="1"/>
</dbReference>
<evidence type="ECO:0000256" key="5">
    <source>
        <dbReference type="ARBA" id="ARBA00022801"/>
    </source>
</evidence>
<name>A0A4W3ITL6_CALMI</name>
<evidence type="ECO:0000259" key="13">
    <source>
        <dbReference type="PROSITE" id="PS51194"/>
    </source>
</evidence>
<dbReference type="Gene3D" id="3.30.70.2330">
    <property type="match status" value="1"/>
</dbReference>
<dbReference type="InterPro" id="IPR000330">
    <property type="entry name" value="SNF2_N"/>
</dbReference>
<dbReference type="InterPro" id="IPR014905">
    <property type="entry name" value="HIRAN"/>
</dbReference>
<keyword evidence="9" id="KW-0539">Nucleus</keyword>
<dbReference type="InterPro" id="IPR027417">
    <property type="entry name" value="P-loop_NTPase"/>
</dbReference>
<sequence>MAFWQNWYNAQGGAGAASAHFPDGSFLFAPDQEESLAQFIDSALADSSALAEEALDSAVLLGNLRGNVVGLRYYTGVVSKNEMVALQREPRNAHDSNAIRVNNINGDQVGHLRRQLAAALAFILDNKLARIEGLVPYKVNNKFTMPVQLSFWAPEAQRAAVLSHLQQHGLNLAPPTQGAGVWRARAGPSYRAPSHQPVHMTAEQLKSEFDKIFEDIKEDNKTAEMEPAPAVRTALLPHQKQALAWMVTRENNWELPPFWELRGGLYHNLLTNFTQSQRPDSVHGGILADDMGLGKTLSTIALILSNFHGGRPLPVERSTEEGAEVVDKAPVSPPLHTLLVQLVWRSCCQLSGGAQALPEPPARPTLIVCPLSVLSTWMEQFEQHMDPGVQLRRCLYYGPNRPRDPDFLSQQHVVLTTYTTLTTEHGVKGVSPLQAVLWLRVVLDEGHTIRNPNTRQTRAALALKAQRRWLLTGTPIQNSLQDLWSLVSFLKLKPFTERQWWHRTIQRPVSLGDEQGLRRLQGLLRNITLRRTKNSQVRGRPVVTLPRRTLCLQHISLCEEERQIYQAIMDEGRSTISRYLREDSMMTHYADVFAILVRLRQLCCHPHLTARTPPAGATTEELRAKLVRKMKMVLSCGVDEECAICLDSLRLPVITHCAHVFCRLCICQVIQQTNARCPMCRAEVRAGQLVECSPGETDSTPAESTRPAWVSSSKVDALMLSLIEIRRQDPNIKSLVVSQFTAFLSLIEIPLRAEGFSFVRFDGSMSRSRRAKTVSSFQSCSPASPTILLLSLRAGGEGLTLTAASRVFLMDPAWNPAAEDQCFDRCHRLGQTRDVIITKFIVKDSVEENMIKIQHRKRDLAIGAFAAKSHSEVTKARVDEIRTLIDL</sequence>
<protein>
    <submittedName>
        <fullName evidence="14">Helicase like transcription factor</fullName>
    </submittedName>
</protein>
<evidence type="ECO:0000256" key="8">
    <source>
        <dbReference type="ARBA" id="ARBA00022840"/>
    </source>
</evidence>
<keyword evidence="2" id="KW-0479">Metal-binding</keyword>
<dbReference type="PROSITE" id="PS50089">
    <property type="entry name" value="ZF_RING_2"/>
    <property type="match status" value="1"/>
</dbReference>
<reference evidence="15" key="3">
    <citation type="journal article" date="2014" name="Nature">
        <title>Elephant shark genome provides unique insights into gnathostome evolution.</title>
        <authorList>
            <consortium name="International Elephant Shark Genome Sequencing Consortium"/>
            <person name="Venkatesh B."/>
            <person name="Lee A.P."/>
            <person name="Ravi V."/>
            <person name="Maurya A.K."/>
            <person name="Lian M.M."/>
            <person name="Swann J.B."/>
            <person name="Ohta Y."/>
            <person name="Flajnik M.F."/>
            <person name="Sutoh Y."/>
            <person name="Kasahara M."/>
            <person name="Hoon S."/>
            <person name="Gangu V."/>
            <person name="Roy S.W."/>
            <person name="Irimia M."/>
            <person name="Korzh V."/>
            <person name="Kondrychyn I."/>
            <person name="Lim Z.W."/>
            <person name="Tay B.H."/>
            <person name="Tohari S."/>
            <person name="Kong K.W."/>
            <person name="Ho S."/>
            <person name="Lorente-Galdos B."/>
            <person name="Quilez J."/>
            <person name="Marques-Bonet T."/>
            <person name="Raney B.J."/>
            <person name="Ingham P.W."/>
            <person name="Tay A."/>
            <person name="Hillier L.W."/>
            <person name="Minx P."/>
            <person name="Boehm T."/>
            <person name="Wilson R.K."/>
            <person name="Brenner S."/>
            <person name="Warren W.C."/>
        </authorList>
    </citation>
    <scope>NUCLEOTIDE SEQUENCE [LARGE SCALE GENOMIC DNA]</scope>
</reference>
<dbReference type="GO" id="GO:0006281">
    <property type="term" value="P:DNA repair"/>
    <property type="evidence" value="ECO:0007669"/>
    <property type="project" value="TreeGrafter"/>
</dbReference>
<dbReference type="SUPFAM" id="SSF57850">
    <property type="entry name" value="RING/U-box"/>
    <property type="match status" value="1"/>
</dbReference>
<dbReference type="CDD" id="cd18793">
    <property type="entry name" value="SF2_C_SNF"/>
    <property type="match status" value="1"/>
</dbReference>
<dbReference type="Proteomes" id="UP000314986">
    <property type="component" value="Unassembled WGS sequence"/>
</dbReference>
<dbReference type="GO" id="GO:0005524">
    <property type="term" value="F:ATP binding"/>
    <property type="evidence" value="ECO:0007669"/>
    <property type="project" value="UniProtKB-KW"/>
</dbReference>
<dbReference type="InterPro" id="IPR050628">
    <property type="entry name" value="SNF2_RAD54_helicase_TF"/>
</dbReference>
<evidence type="ECO:0000256" key="4">
    <source>
        <dbReference type="ARBA" id="ARBA00022771"/>
    </source>
</evidence>
<feature type="domain" description="Helicase ATP-binding" evidence="12">
    <location>
        <begin position="276"/>
        <end position="493"/>
    </location>
</feature>
<dbReference type="GO" id="GO:0016818">
    <property type="term" value="F:hydrolase activity, acting on acid anhydrides, in phosphorus-containing anhydrides"/>
    <property type="evidence" value="ECO:0007669"/>
    <property type="project" value="InterPro"/>
</dbReference>
<keyword evidence="7" id="KW-0862">Zinc</keyword>
<dbReference type="InterPro" id="IPR001650">
    <property type="entry name" value="Helicase_C-like"/>
</dbReference>
<keyword evidence="3" id="KW-0547">Nucleotide-binding</keyword>
<dbReference type="PANTHER" id="PTHR45626:SF17">
    <property type="entry name" value="HELICASE-LIKE TRANSCRIPTION FACTOR"/>
    <property type="match status" value="1"/>
</dbReference>
<dbReference type="Pfam" id="PF08797">
    <property type="entry name" value="HIRAN"/>
    <property type="match status" value="1"/>
</dbReference>
<reference evidence="14" key="5">
    <citation type="submission" date="2025-09" db="UniProtKB">
        <authorList>
            <consortium name="Ensembl"/>
        </authorList>
    </citation>
    <scope>IDENTIFICATION</scope>
</reference>
<dbReference type="GO" id="GO:0003676">
    <property type="term" value="F:nucleic acid binding"/>
    <property type="evidence" value="ECO:0007669"/>
    <property type="project" value="InterPro"/>
</dbReference>
<evidence type="ECO:0000259" key="11">
    <source>
        <dbReference type="PROSITE" id="PS50089"/>
    </source>
</evidence>
<dbReference type="SMART" id="SM00487">
    <property type="entry name" value="DEXDc"/>
    <property type="match status" value="1"/>
</dbReference>
<dbReference type="Gene3D" id="3.40.50.10810">
    <property type="entry name" value="Tandem AAA-ATPase domain"/>
    <property type="match status" value="2"/>
</dbReference>
<dbReference type="GeneTree" id="ENSGT00910000144305"/>
<dbReference type="SMART" id="SM00490">
    <property type="entry name" value="HELICc"/>
    <property type="match status" value="1"/>
</dbReference>
<evidence type="ECO:0000256" key="10">
    <source>
        <dbReference type="PROSITE-ProRule" id="PRU00175"/>
    </source>
</evidence>
<dbReference type="InterPro" id="IPR049730">
    <property type="entry name" value="SNF2/RAD54-like_C"/>
</dbReference>
<dbReference type="GO" id="GO:0008094">
    <property type="term" value="F:ATP-dependent activity, acting on DNA"/>
    <property type="evidence" value="ECO:0007669"/>
    <property type="project" value="TreeGrafter"/>
</dbReference>
<reference evidence="15" key="1">
    <citation type="journal article" date="2006" name="Science">
        <title>Ancient noncoding elements conserved in the human genome.</title>
        <authorList>
            <person name="Venkatesh B."/>
            <person name="Kirkness E.F."/>
            <person name="Loh Y.H."/>
            <person name="Halpern A.L."/>
            <person name="Lee A.P."/>
            <person name="Johnson J."/>
            <person name="Dandona N."/>
            <person name="Viswanathan L.D."/>
            <person name="Tay A."/>
            <person name="Venter J.C."/>
            <person name="Strausberg R.L."/>
            <person name="Brenner S."/>
        </authorList>
    </citation>
    <scope>NUCLEOTIDE SEQUENCE [LARGE SCALE GENOMIC DNA]</scope>
</reference>
<evidence type="ECO:0000256" key="3">
    <source>
        <dbReference type="ARBA" id="ARBA00022741"/>
    </source>
</evidence>
<dbReference type="Pfam" id="PF13923">
    <property type="entry name" value="zf-C3HC4_2"/>
    <property type="match status" value="1"/>
</dbReference>
<proteinExistence type="predicted"/>
<dbReference type="Pfam" id="PF00271">
    <property type="entry name" value="Helicase_C"/>
    <property type="match status" value="1"/>
</dbReference>
<reference evidence="14" key="4">
    <citation type="submission" date="2025-08" db="UniProtKB">
        <authorList>
            <consortium name="Ensembl"/>
        </authorList>
    </citation>
    <scope>IDENTIFICATION</scope>
</reference>
<evidence type="ECO:0000256" key="2">
    <source>
        <dbReference type="ARBA" id="ARBA00022723"/>
    </source>
</evidence>